<keyword evidence="4" id="KW-0678">Repressor</keyword>
<feature type="region of interest" description="Disordered" evidence="13">
    <location>
        <begin position="1021"/>
        <end position="1050"/>
    </location>
</feature>
<dbReference type="InterPro" id="IPR024557">
    <property type="entry name" value="CNOT1_dom_4"/>
</dbReference>
<dbReference type="Pfam" id="PF04054">
    <property type="entry name" value="Not1"/>
    <property type="match status" value="1"/>
</dbReference>
<dbReference type="InterPro" id="IPR038535">
    <property type="entry name" value="CNOT1_TTP_bind_sf"/>
</dbReference>
<protein>
    <recommendedName>
        <fullName evidence="12">CCR4-NOT transcription complex subunit 1</fullName>
    </recommendedName>
    <alternativeName>
        <fullName evidence="11">CCR4-associated factor 1</fullName>
    </alternativeName>
</protein>
<reference evidence="22" key="1">
    <citation type="submission" date="2025-08" db="UniProtKB">
        <authorList>
            <consortium name="RefSeq"/>
        </authorList>
    </citation>
    <scope>IDENTIFICATION</scope>
</reference>
<evidence type="ECO:0000259" key="19">
    <source>
        <dbReference type="Pfam" id="PF22940"/>
    </source>
</evidence>
<evidence type="ECO:0000256" key="3">
    <source>
        <dbReference type="ARBA" id="ARBA00022490"/>
    </source>
</evidence>
<keyword evidence="21" id="KW-1185">Reference proteome</keyword>
<dbReference type="InterPro" id="IPR055454">
    <property type="entry name" value="CNOT1-like_NOT1_connector"/>
</dbReference>
<dbReference type="CTD" id="23019"/>
<dbReference type="Gene3D" id="1.25.40.790">
    <property type="match status" value="1"/>
</dbReference>
<feature type="compositionally biased region" description="Low complexity" evidence="13">
    <location>
        <begin position="1339"/>
        <end position="1357"/>
    </location>
</feature>
<dbReference type="Pfam" id="PF16417">
    <property type="entry name" value="CNOT1_TTP_bind"/>
    <property type="match status" value="1"/>
</dbReference>
<dbReference type="Pfam" id="PF22940">
    <property type="entry name" value="CNOT1_1st"/>
    <property type="match status" value="1"/>
</dbReference>
<evidence type="ECO:0000259" key="15">
    <source>
        <dbReference type="Pfam" id="PF12842"/>
    </source>
</evidence>
<dbReference type="GO" id="GO:0000288">
    <property type="term" value="P:nuclear-transcribed mRNA catabolic process, deadenylation-dependent decay"/>
    <property type="evidence" value="ECO:0007669"/>
    <property type="project" value="TreeGrafter"/>
</dbReference>
<feature type="region of interest" description="Disordered" evidence="13">
    <location>
        <begin position="682"/>
        <end position="735"/>
    </location>
</feature>
<dbReference type="Pfam" id="PF16415">
    <property type="entry name" value="CNOT1_CAF1_bind"/>
    <property type="match status" value="1"/>
</dbReference>
<feature type="domain" description="CCR4-NOT transcription complex subunit 1" evidence="15">
    <location>
        <begin position="1393"/>
        <end position="1540"/>
    </location>
</feature>
<dbReference type="FunFam" id="1.25.40.840:FF:000001">
    <property type="entry name" value="Ccr4-not transcription complex subunit 1 isoform"/>
    <property type="match status" value="1"/>
</dbReference>
<evidence type="ECO:0000256" key="7">
    <source>
        <dbReference type="ARBA" id="ARBA00023158"/>
    </source>
</evidence>
<dbReference type="GO" id="GO:0005634">
    <property type="term" value="C:nucleus"/>
    <property type="evidence" value="ECO:0007669"/>
    <property type="project" value="UniProtKB-SubCell"/>
</dbReference>
<dbReference type="PANTHER" id="PTHR13162">
    <property type="entry name" value="CCR4-NOT TRANSCRIPTION COMPLEX"/>
    <property type="match status" value="1"/>
</dbReference>
<evidence type="ECO:0000256" key="4">
    <source>
        <dbReference type="ARBA" id="ARBA00022491"/>
    </source>
</evidence>
<evidence type="ECO:0000259" key="20">
    <source>
        <dbReference type="Pfam" id="PF23590"/>
    </source>
</evidence>
<evidence type="ECO:0000256" key="11">
    <source>
        <dbReference type="ARBA" id="ARBA00032531"/>
    </source>
</evidence>
<dbReference type="FunFam" id="1.25.40.800:FF:000001">
    <property type="entry name" value="CCR4-NOT transcription complex subunit 1"/>
    <property type="match status" value="1"/>
</dbReference>
<evidence type="ECO:0000259" key="16">
    <source>
        <dbReference type="Pfam" id="PF16415"/>
    </source>
</evidence>
<evidence type="ECO:0000313" key="22">
    <source>
        <dbReference type="RefSeq" id="XP_008298942.1"/>
    </source>
</evidence>
<accession>A0A9Y4TWU5</accession>
<feature type="domain" description="CCR4-NOT transcription complex subunit 1 HEAT repeat" evidence="18">
    <location>
        <begin position="500"/>
        <end position="656"/>
    </location>
</feature>
<proteinExistence type="inferred from homology"/>
<dbReference type="Gene3D" id="1.25.40.840">
    <property type="entry name" value="CCR4-NOT transcription complex subunit 1 TTP binding domain"/>
    <property type="match status" value="1"/>
</dbReference>
<feature type="region of interest" description="Disordered" evidence="13">
    <location>
        <begin position="1321"/>
        <end position="1358"/>
    </location>
</feature>
<evidence type="ECO:0000259" key="17">
    <source>
        <dbReference type="Pfam" id="PF16417"/>
    </source>
</evidence>
<keyword evidence="8" id="KW-0804">Transcription</keyword>
<evidence type="ECO:0000256" key="12">
    <source>
        <dbReference type="ARBA" id="ARBA00071432"/>
    </source>
</evidence>
<dbReference type="Proteomes" id="UP000694891">
    <property type="component" value="Unplaced"/>
</dbReference>
<evidence type="ECO:0000256" key="13">
    <source>
        <dbReference type="SAM" id="MobiDB-lite"/>
    </source>
</evidence>
<dbReference type="InterPro" id="IPR007196">
    <property type="entry name" value="CCR4-Not_Not1_C"/>
</dbReference>
<evidence type="ECO:0000256" key="10">
    <source>
        <dbReference type="ARBA" id="ARBA00025717"/>
    </source>
</evidence>
<dbReference type="Pfam" id="PF12842">
    <property type="entry name" value="DUF3819"/>
    <property type="match status" value="1"/>
</dbReference>
<dbReference type="InterPro" id="IPR032193">
    <property type="entry name" value="CNOT1_TTP_bind"/>
</dbReference>
<dbReference type="PANTHER" id="PTHR13162:SF8">
    <property type="entry name" value="CCR4-NOT TRANSCRIPTION COMPLEX SUBUNIT 1"/>
    <property type="match status" value="1"/>
</dbReference>
<evidence type="ECO:0000256" key="6">
    <source>
        <dbReference type="ARBA" id="ARBA00023015"/>
    </source>
</evidence>
<keyword evidence="9" id="KW-0539">Nucleus</keyword>
<evidence type="ECO:0000256" key="8">
    <source>
        <dbReference type="ARBA" id="ARBA00023163"/>
    </source>
</evidence>
<keyword evidence="3" id="KW-0963">Cytoplasm</keyword>
<dbReference type="FunFam" id="1.25.40.180:FF:000005">
    <property type="entry name" value="Ccr4-not transcription complex subunit 1 isoform"/>
    <property type="match status" value="1"/>
</dbReference>
<dbReference type="InterPro" id="IPR055104">
    <property type="entry name" value="CNOT1_1st"/>
</dbReference>
<dbReference type="InterPro" id="IPR032194">
    <property type="entry name" value="CNOT1_HEAT"/>
</dbReference>
<comment type="subcellular location">
    <subcellularLocation>
        <location evidence="2">Cytoplasm</location>
    </subcellularLocation>
    <subcellularLocation>
        <location evidence="1">Nucleus</location>
    </subcellularLocation>
</comment>
<keyword evidence="5" id="KW-0810">Translation regulation</keyword>
<dbReference type="GeneID" id="103371403"/>
<dbReference type="InterPro" id="IPR032191">
    <property type="entry name" value="CNOT1_CAF1_bind"/>
</dbReference>
<evidence type="ECO:0000256" key="2">
    <source>
        <dbReference type="ARBA" id="ARBA00004496"/>
    </source>
</evidence>
<gene>
    <name evidence="22" type="primary">cnot1</name>
</gene>
<dbReference type="GO" id="GO:0000932">
    <property type="term" value="C:P-body"/>
    <property type="evidence" value="ECO:0007669"/>
    <property type="project" value="TreeGrafter"/>
</dbReference>
<dbReference type="RefSeq" id="XP_008298942.1">
    <property type="nucleotide sequence ID" value="XM_008300720.1"/>
</dbReference>
<dbReference type="Pfam" id="PF16418">
    <property type="entry name" value="CNOT1_HEAT"/>
    <property type="match status" value="1"/>
</dbReference>
<dbReference type="FunFam" id="1.25.40.790:FF:000001">
    <property type="entry name" value="Ccr4-not transcription complex subunit 1 isoform"/>
    <property type="match status" value="1"/>
</dbReference>
<organism evidence="21 22">
    <name type="scientific">Stegastes partitus</name>
    <name type="common">bicolor damselfish</name>
    <dbReference type="NCBI Taxonomy" id="144197"/>
    <lineage>
        <taxon>Eukaryota</taxon>
        <taxon>Metazoa</taxon>
        <taxon>Chordata</taxon>
        <taxon>Craniata</taxon>
        <taxon>Vertebrata</taxon>
        <taxon>Euteleostomi</taxon>
        <taxon>Actinopterygii</taxon>
        <taxon>Neopterygii</taxon>
        <taxon>Teleostei</taxon>
        <taxon>Neoteleostei</taxon>
        <taxon>Acanthomorphata</taxon>
        <taxon>Ovalentaria</taxon>
        <taxon>Pomacentridae</taxon>
        <taxon>Stegastes</taxon>
    </lineage>
</organism>
<keyword evidence="6" id="KW-0805">Transcription regulation</keyword>
<dbReference type="GO" id="GO:0017148">
    <property type="term" value="P:negative regulation of translation"/>
    <property type="evidence" value="ECO:0007669"/>
    <property type="project" value="InterPro"/>
</dbReference>
<dbReference type="Gene3D" id="1.25.40.180">
    <property type="match status" value="1"/>
</dbReference>
<feature type="domain" description="CCR4-NOT transcription complex subunit 1-like NOT1 connector" evidence="20">
    <location>
        <begin position="1617"/>
        <end position="1821"/>
    </location>
</feature>
<evidence type="ECO:0000256" key="9">
    <source>
        <dbReference type="ARBA" id="ARBA00023242"/>
    </source>
</evidence>
<evidence type="ECO:0000256" key="1">
    <source>
        <dbReference type="ARBA" id="ARBA00004123"/>
    </source>
</evidence>
<evidence type="ECO:0000259" key="18">
    <source>
        <dbReference type="Pfam" id="PF16418"/>
    </source>
</evidence>
<dbReference type="Pfam" id="PF23590">
    <property type="entry name" value="NOT1_connector"/>
    <property type="match status" value="1"/>
</dbReference>
<feature type="compositionally biased region" description="Polar residues" evidence="13">
    <location>
        <begin position="722"/>
        <end position="735"/>
    </location>
</feature>
<name>A0A9Y4TWU5_9TELE</name>
<feature type="domain" description="CCR4-NOT transcription complex subunit 1 TTP binding" evidence="17">
    <location>
        <begin position="822"/>
        <end position="999"/>
    </location>
</feature>
<comment type="similarity">
    <text evidence="10">Belongs to the CNOT1 family.</text>
</comment>
<evidence type="ECO:0000313" key="21">
    <source>
        <dbReference type="Proteomes" id="UP000694891"/>
    </source>
</evidence>
<dbReference type="CDD" id="cd20710">
    <property type="entry name" value="NOT1_connector"/>
    <property type="match status" value="1"/>
</dbReference>
<feature type="domain" description="CCR4-Not complex component Not1 C-terminal" evidence="14">
    <location>
        <begin position="2005"/>
        <end position="2364"/>
    </location>
</feature>
<sequence>MNLDSLSLALSQISYLVDNLTKKNYRASQQEIQHIVNRHGPEADRHLLRCLFSHVDFSGDGKSSGKDFHQTQFLIQECVSLISKPNFISTLCYAIDNPLHYQKSLKPSAHLFTQLSKVLKLSKVQEVIFGLALLNSSNADLRGFAAQFIKQKLPDLLRSYVDADLGGNQEGGFQDIAIEVLHLLLSHLLFGQKGASGVGQEQIDAFLKTLCRDFPQERCPVVLAPLLYPEKRDILMDRILPDSGELAKTIMESSLAEFIQEVGYGFCASLDECRNIILQYGVREVTASQVARVLGMMARTHSGLTDGIPLQSISAPGSGIWSDGKDKNDGSQAHTWNVEVLIDIVKEVNPNLNFKEVTYELDHPGFIIRDSKGLHIVVYGIQRGLGMEVFPVDLIYRPWKHAEGQLSFIQHSLMNPEVFCFADFPCHTVAIDILKAPPEDDNREIATWKSLDLVESLLRLSEVGQYEQVKQLFSFPIKHCPDMLVLALLQISTSWHTLRHELISTLMPIFLGNHPNSAIILHYAWHGQGQSPSIRQLIMHSMAEWYMRGEQYDQAKLSRILDVAQDLKSLSMLLNGTPFAFVIDLAALASRREYLKLDKWLTDKIREHGEPFIQACVTFLKRRCPSIMGGLAPDKDQPKSAQLPPETLATMLACLQSCAGSVSQELSETILTMVANCSNVMNKARQPPPGVMPKGRAPSTSSLDAISPVQMDPLTGMGSLNLGGTATSHTQSMQGFPTSLSSAFSNPQSPAKAFPPLSNPNPSTPFGGIGSLTSQLPGMDSGPLGSGIGSGIGSSLGMATVNTDPFGTRKMSTPGLNPPTFQQTDLSQVWPEANQHFSKEIDDEANSYFQRIYNHPPHPTMSVDEVLEMLQRFKDSTIKREREVFNCMLRNLFEEYRFFPQYPDKELHITACLFGGIIEKGLVTYMALGLALRYVLEALRKPYGSKMYYFGIAALDRFKNRLKDYPQYCQHLASIAHFLQFPHHLQECVQYIEYGQQSRDPPVKMQGSITTPGSLALAQVQAQTQSQPPAGLKAPQPGQPSTLVTTTTTTTTAAKTTTITRPTPSSFKKDVPPSINTTNIDTLLVATDQTERIVEPPENVQEKIAFIFNNLSQSNMTQKVEELKETVKEEFMPWVSQYLVMKRVSIEPNFHSLYSNFLDTLKNPEFVKMVLNETYRNIKVLLTSDKAAANFSDRSLLKNLGHWLGMITLAKNKPILYTDLEVKSLLLEAYVKGQQELLYVVPFVAKVLESSLRSMVFRPQNPWTMAIMNVLAELHQEHDLKLNLKFEIEVLCKNLSLDINDLKPGNLLKDKDKLKSLEEQLSAPKKEAKPPEEMLPVSTTAPPSTPAATTTTCTTTGPPTPQFSYHDINVYALAGLAPHININVNIPLLQAHPQLKQCVRQSVERAVQELVHPVVDRSIKIAMTTCEQIIRKDFALDSEESRMRVAAHHMMRNLTAGMAMITCREPLLMSIATNLKNSFAAALRAPTPQQREMMEEAAARIAQDNCELACCFIQKTAVEKAGPEMDKRLATEFELRKHARQEGRRYCDPVVLTYQAERMPEQIRLKVGGVDPKQLAVYEEFARNVPGFLPSNDLSQPTGFLAQPMKQQAWATDDVAQIYDKCMADLEQHLHAIPPALAMNPLTQALRSLLEAVALARNSRDGIAALGLLQKAVEGLLDATSGADADLLLRYRECHLLVLKALQDGRAYGPQWCNKQITRCLIECRDEYKYNVEAVELLIRNHLVNMQQYDLHLAQSMENGLHYMAVAFAMQLVKLLLVDERSVSHVTEADLFHTIETLMRTCAHSRANAPEGLPQLMDVVRSNYEAMIDRAHGGPNFMMHSGISQASEYDDPPGLREKAEYLLREWVNLYHSAAAGRDSTKAFSAFVGQMHQQGILKTDDLITRFFRLCTEMCVEISYRAQAEQQHNPAASAAIIRAKCYHNLDAFVRLIALLVKHSGEATNTVTKINLLNKVLGIVVGVLIQDHDVRQTEFQQLPYHRIFIMLLLELNAPEHVLETINFQTLTAFCNTFHILRPTKAPGFVYAWLELISHRIFIARMLAHTPQQKGWPMYAQLLIDLFKYLAPFLRNVELNKPMQILYKGTLRVLLVLLHDFPEFLCDYHYGFCDVIPPNCIQLRNLILSAFPRNMRLPDPFTPNLKVDMLSEINIAPRILTNFTGVMPSQFKKDLDSYLKTRSPVTFLSELRSNLQVSNEPGNRYNIQLINALVLYVGTQAIAHIHNKGSTPSMSTITHSAHMDIFQNLAVDLDTEGRYLFLNAIANQLRYPNSHTHYFSCTMLYLFAEANTEAIQEQITRVLLERLIVNRPHPWGLLITFIELIKNPAFKFWSHDFVHCAPEIEKLFQSVAQCCMGQKQAQQVMEGTGAS</sequence>
<feature type="compositionally biased region" description="Basic and acidic residues" evidence="13">
    <location>
        <begin position="1321"/>
        <end position="1332"/>
    </location>
</feature>
<dbReference type="Gene3D" id="1.25.40.800">
    <property type="match status" value="1"/>
</dbReference>
<dbReference type="GO" id="GO:0031047">
    <property type="term" value="P:regulatory ncRNA-mediated gene silencing"/>
    <property type="evidence" value="ECO:0007669"/>
    <property type="project" value="UniProtKB-KW"/>
</dbReference>
<evidence type="ECO:0000259" key="14">
    <source>
        <dbReference type="Pfam" id="PF04054"/>
    </source>
</evidence>
<dbReference type="GO" id="GO:0030015">
    <property type="term" value="C:CCR4-NOT core complex"/>
    <property type="evidence" value="ECO:0007669"/>
    <property type="project" value="InterPro"/>
</dbReference>
<feature type="domain" description="CCR4-NOT transcription complex subunit 1 N-terminal" evidence="19">
    <location>
        <begin position="30"/>
        <end position="227"/>
    </location>
</feature>
<feature type="domain" description="CCR4-NOT transcription complex subunit 1 CAF1-binding" evidence="16">
    <location>
        <begin position="1093"/>
        <end position="1315"/>
    </location>
</feature>
<keyword evidence="7" id="KW-0943">RNA-mediated gene silencing</keyword>
<evidence type="ECO:0000256" key="5">
    <source>
        <dbReference type="ARBA" id="ARBA00022845"/>
    </source>
</evidence>
<dbReference type="GO" id="GO:0060090">
    <property type="term" value="F:molecular adaptor activity"/>
    <property type="evidence" value="ECO:0007669"/>
    <property type="project" value="TreeGrafter"/>
</dbReference>
<dbReference type="InterPro" id="IPR040398">
    <property type="entry name" value="Not1"/>
</dbReference>